<organism evidence="3 4">
    <name type="scientific">Nocardia tenerifensis</name>
    <dbReference type="NCBI Taxonomy" id="228006"/>
    <lineage>
        <taxon>Bacteria</taxon>
        <taxon>Bacillati</taxon>
        <taxon>Actinomycetota</taxon>
        <taxon>Actinomycetes</taxon>
        <taxon>Mycobacteriales</taxon>
        <taxon>Nocardiaceae</taxon>
        <taxon>Nocardia</taxon>
    </lineage>
</organism>
<protein>
    <submittedName>
        <fullName evidence="3">Ribosomal protein S18 acetylase RimI-like enzyme</fullName>
    </submittedName>
</protein>
<gene>
    <name evidence="3" type="ORF">DFR70_105402</name>
</gene>
<accession>A0A318K1C9</accession>
<dbReference type="PANTHER" id="PTHR13947">
    <property type="entry name" value="GNAT FAMILY N-ACETYLTRANSFERASE"/>
    <property type="match status" value="1"/>
</dbReference>
<keyword evidence="4" id="KW-1185">Reference proteome</keyword>
<evidence type="ECO:0000259" key="2">
    <source>
        <dbReference type="PROSITE" id="PS51186"/>
    </source>
</evidence>
<dbReference type="InterPro" id="IPR000182">
    <property type="entry name" value="GNAT_dom"/>
</dbReference>
<proteinExistence type="predicted"/>
<dbReference type="Pfam" id="PF00583">
    <property type="entry name" value="Acetyltransf_1"/>
    <property type="match status" value="1"/>
</dbReference>
<dbReference type="InterPro" id="IPR016181">
    <property type="entry name" value="Acyl_CoA_acyltransferase"/>
</dbReference>
<keyword evidence="3" id="KW-0689">Ribosomal protein</keyword>
<dbReference type="PROSITE" id="PS51186">
    <property type="entry name" value="GNAT"/>
    <property type="match status" value="1"/>
</dbReference>
<dbReference type="SUPFAM" id="SSF55729">
    <property type="entry name" value="Acyl-CoA N-acyltransferases (Nat)"/>
    <property type="match status" value="1"/>
</dbReference>
<dbReference type="GO" id="GO:0008080">
    <property type="term" value="F:N-acetyltransferase activity"/>
    <property type="evidence" value="ECO:0007669"/>
    <property type="project" value="InterPro"/>
</dbReference>
<keyword evidence="3" id="KW-0687">Ribonucleoprotein</keyword>
<dbReference type="Proteomes" id="UP000247569">
    <property type="component" value="Unassembled WGS sequence"/>
</dbReference>
<dbReference type="Gene3D" id="3.40.630.30">
    <property type="match status" value="1"/>
</dbReference>
<feature type="domain" description="N-acetyltransferase" evidence="2">
    <location>
        <begin position="16"/>
        <end position="174"/>
    </location>
</feature>
<sequence>MPGMDKAGSGAGNAGLVIRTARADEYAAVAELTVEVYVGEGFVRPGSPYAAELADTAHRGASAQILVATHADRVVGSLTVARPGTPYAEIALPGELEFRMLAVAKTARGLGAGTALVRTVIDTARAENFGAVALTTMPAMTDARRIYDRFGFVRAPERDWRTPAGELLTVLRLDLAA</sequence>
<dbReference type="AlphaFoldDB" id="A0A318K1C9"/>
<dbReference type="CDD" id="cd04301">
    <property type="entry name" value="NAT_SF"/>
    <property type="match status" value="1"/>
</dbReference>
<dbReference type="InterPro" id="IPR050769">
    <property type="entry name" value="NAT_camello-type"/>
</dbReference>
<name>A0A318K1C9_9NOCA</name>
<dbReference type="PANTHER" id="PTHR13947:SF37">
    <property type="entry name" value="LD18367P"/>
    <property type="match status" value="1"/>
</dbReference>
<keyword evidence="1" id="KW-0808">Transferase</keyword>
<evidence type="ECO:0000313" key="4">
    <source>
        <dbReference type="Proteomes" id="UP000247569"/>
    </source>
</evidence>
<dbReference type="EMBL" id="QJKF01000005">
    <property type="protein sequence ID" value="PXX64217.1"/>
    <property type="molecule type" value="Genomic_DNA"/>
</dbReference>
<evidence type="ECO:0000256" key="1">
    <source>
        <dbReference type="ARBA" id="ARBA00022679"/>
    </source>
</evidence>
<comment type="caution">
    <text evidence="3">The sequence shown here is derived from an EMBL/GenBank/DDBJ whole genome shotgun (WGS) entry which is preliminary data.</text>
</comment>
<reference evidence="3 4" key="1">
    <citation type="submission" date="2018-05" db="EMBL/GenBank/DDBJ databases">
        <title>Genomic Encyclopedia of Type Strains, Phase IV (KMG-IV): sequencing the most valuable type-strain genomes for metagenomic binning, comparative biology and taxonomic classification.</title>
        <authorList>
            <person name="Goeker M."/>
        </authorList>
    </citation>
    <scope>NUCLEOTIDE SEQUENCE [LARGE SCALE GENOMIC DNA]</scope>
    <source>
        <strain evidence="3 4">DSM 44704</strain>
    </source>
</reference>
<dbReference type="GO" id="GO:0005840">
    <property type="term" value="C:ribosome"/>
    <property type="evidence" value="ECO:0007669"/>
    <property type="project" value="UniProtKB-KW"/>
</dbReference>
<evidence type="ECO:0000313" key="3">
    <source>
        <dbReference type="EMBL" id="PXX64217.1"/>
    </source>
</evidence>